<feature type="transmembrane region" description="Helical" evidence="1">
    <location>
        <begin position="149"/>
        <end position="166"/>
    </location>
</feature>
<feature type="transmembrane region" description="Helical" evidence="1">
    <location>
        <begin position="20"/>
        <end position="48"/>
    </location>
</feature>
<evidence type="ECO:0000313" key="3">
    <source>
        <dbReference type="Proteomes" id="UP001056429"/>
    </source>
</evidence>
<protein>
    <recommendedName>
        <fullName evidence="4">DUF624 domain-containing protein</fullName>
    </recommendedName>
</protein>
<accession>A0A9J6NWM4</accession>
<dbReference type="Proteomes" id="UP001056429">
    <property type="component" value="Unassembled WGS sequence"/>
</dbReference>
<keyword evidence="1" id="KW-0472">Membrane</keyword>
<dbReference type="RefSeq" id="WP_250857163.1">
    <property type="nucleotide sequence ID" value="NZ_JAGSOJ010000001.1"/>
</dbReference>
<keyword evidence="1" id="KW-1133">Transmembrane helix</keyword>
<comment type="caution">
    <text evidence="2">The sequence shown here is derived from an EMBL/GenBank/DDBJ whole genome shotgun (WGS) entry which is preliminary data.</text>
</comment>
<name>A0A9J6NWM4_9CLOT</name>
<evidence type="ECO:0008006" key="4">
    <source>
        <dbReference type="Google" id="ProtNLM"/>
    </source>
</evidence>
<feature type="transmembrane region" description="Helical" evidence="1">
    <location>
        <begin position="172"/>
        <end position="189"/>
    </location>
</feature>
<keyword evidence="3" id="KW-1185">Reference proteome</keyword>
<organism evidence="2 3">
    <name type="scientific">Oceanirhabdus seepicola</name>
    <dbReference type="NCBI Taxonomy" id="2828781"/>
    <lineage>
        <taxon>Bacteria</taxon>
        <taxon>Bacillati</taxon>
        <taxon>Bacillota</taxon>
        <taxon>Clostridia</taxon>
        <taxon>Eubacteriales</taxon>
        <taxon>Clostridiaceae</taxon>
        <taxon>Oceanirhabdus</taxon>
    </lineage>
</organism>
<feature type="transmembrane region" description="Helical" evidence="1">
    <location>
        <begin position="102"/>
        <end position="128"/>
    </location>
</feature>
<dbReference type="AlphaFoldDB" id="A0A9J6NWM4"/>
<reference evidence="2" key="2">
    <citation type="submission" date="2021-04" db="EMBL/GenBank/DDBJ databases">
        <authorList>
            <person name="Dong X."/>
        </authorList>
    </citation>
    <scope>NUCLEOTIDE SEQUENCE</scope>
    <source>
        <strain evidence="2">ZWT</strain>
    </source>
</reference>
<gene>
    <name evidence="2" type="ORF">KDK92_01025</name>
</gene>
<proteinExistence type="predicted"/>
<sequence>MDRNFLESKFIEYGELAFDLMIISILVVIFALPILTAGSAITASYYVLLERKKNGNNMSVLNIIRIFLKGFIKNIGQTTLTTVWIIISLISIHTILKVFSLGYIIMGVALFLIIEVLIYTQVIFYIYARADKLKYFNGVMNGIFIAHKKLPIIILSILIQVVFALIISRFNWMIIILIGLSFQINVILFDKYHVENQI</sequence>
<evidence type="ECO:0000256" key="1">
    <source>
        <dbReference type="SAM" id="Phobius"/>
    </source>
</evidence>
<feature type="transmembrane region" description="Helical" evidence="1">
    <location>
        <begin position="75"/>
        <end position="96"/>
    </location>
</feature>
<reference evidence="2" key="1">
    <citation type="journal article" date="2021" name="mSystems">
        <title>Bacteria and Archaea Synergistically Convert Glycine Betaine to Biogenic Methane in the Formosa Cold Seep of the South China Sea.</title>
        <authorList>
            <person name="Li L."/>
            <person name="Zhang W."/>
            <person name="Zhang S."/>
            <person name="Song L."/>
            <person name="Sun Q."/>
            <person name="Zhang H."/>
            <person name="Xiang H."/>
            <person name="Dong X."/>
        </authorList>
    </citation>
    <scope>NUCLEOTIDE SEQUENCE</scope>
    <source>
        <strain evidence="2">ZWT</strain>
    </source>
</reference>
<keyword evidence="1" id="KW-0812">Transmembrane</keyword>
<dbReference type="EMBL" id="JAGSOJ010000001">
    <property type="protein sequence ID" value="MCM1988305.1"/>
    <property type="molecule type" value="Genomic_DNA"/>
</dbReference>
<evidence type="ECO:0000313" key="2">
    <source>
        <dbReference type="EMBL" id="MCM1988305.1"/>
    </source>
</evidence>